<sequence>MKCFKNKYSQLKKNFKPGHIIYGLSVDTSLALEALSNIGFHRRENRKDNILVQNSLTNAVFGLVPSPGVWRSDDEIQRALNDGQRGLDFKANAFNAGIFSRIEWKAKNPEEFTNKLWGRTSKQGISFQVFERDLPVHLIVDTSFSALLHIARKDGIKGQCVTASEIRYIYRRKHLSQVRKNIKIYTADREVRFEEFFEHEHWSQYNQKTSWF</sequence>
<comment type="caution">
    <text evidence="1">The sequence shown here is derived from an EMBL/GenBank/DDBJ whole genome shotgun (WGS) entry which is preliminary data.</text>
</comment>
<protein>
    <submittedName>
        <fullName evidence="1">Type III secretion protein GogB</fullName>
    </submittedName>
</protein>
<dbReference type="AlphaFoldDB" id="A0AA36PJS8"/>
<evidence type="ECO:0000313" key="1">
    <source>
        <dbReference type="EMBL" id="CNI24905.1"/>
    </source>
</evidence>
<dbReference type="EMBL" id="CQBM01000006">
    <property type="protein sequence ID" value="CNI24905.1"/>
    <property type="molecule type" value="Genomic_DNA"/>
</dbReference>
<gene>
    <name evidence="1" type="ORF">ERS008502_02692</name>
</gene>
<dbReference type="RefSeq" id="WP_049678810.1">
    <property type="nucleotide sequence ID" value="NZ_CABMMJ010000006.1"/>
</dbReference>
<organism evidence="1 2">
    <name type="scientific">Yersinia mollaretii</name>
    <dbReference type="NCBI Taxonomy" id="33060"/>
    <lineage>
        <taxon>Bacteria</taxon>
        <taxon>Pseudomonadati</taxon>
        <taxon>Pseudomonadota</taxon>
        <taxon>Gammaproteobacteria</taxon>
        <taxon>Enterobacterales</taxon>
        <taxon>Yersiniaceae</taxon>
        <taxon>Yersinia</taxon>
    </lineage>
</organism>
<reference evidence="1 2" key="1">
    <citation type="submission" date="2015-03" db="EMBL/GenBank/DDBJ databases">
        <authorList>
            <consortium name="Pathogen Informatics"/>
            <person name="Murphy D."/>
        </authorList>
    </citation>
    <scope>NUCLEOTIDE SEQUENCE [LARGE SCALE GENOMIC DNA]</scope>
    <source>
        <strain evidence="1 2">FE82747</strain>
    </source>
</reference>
<name>A0AA36PJS8_YERMO</name>
<evidence type="ECO:0000313" key="2">
    <source>
        <dbReference type="Proteomes" id="UP000040841"/>
    </source>
</evidence>
<dbReference type="Proteomes" id="UP000040841">
    <property type="component" value="Unassembled WGS sequence"/>
</dbReference>
<accession>A0AA36PJS8</accession>
<proteinExistence type="predicted"/>